<evidence type="ECO:0008006" key="3">
    <source>
        <dbReference type="Google" id="ProtNLM"/>
    </source>
</evidence>
<dbReference type="RefSeq" id="WP_176011413.1">
    <property type="nucleotide sequence ID" value="NZ_CP067140.1"/>
</dbReference>
<keyword evidence="2" id="KW-1185">Reference proteome</keyword>
<name>A0ABY7SG55_9RHOB</name>
<reference evidence="1 2" key="1">
    <citation type="submission" date="2021-01" db="EMBL/GenBank/DDBJ databases">
        <title>Biogeographic distribution of Paracoccus.</title>
        <authorList>
            <person name="Hollensteiner J."/>
            <person name="Leineberger J."/>
            <person name="Brinkhoff T."/>
            <person name="Daniel R."/>
        </authorList>
    </citation>
    <scope>NUCLEOTIDE SEQUENCE [LARGE SCALE GENOMIC DNA]</scope>
    <source>
        <strain evidence="1 2">DSM 18447</strain>
    </source>
</reference>
<evidence type="ECO:0000313" key="2">
    <source>
        <dbReference type="Proteomes" id="UP001215549"/>
    </source>
</evidence>
<accession>A0ABY7SG55</accession>
<evidence type="ECO:0000313" key="1">
    <source>
        <dbReference type="EMBL" id="WCR05062.1"/>
    </source>
</evidence>
<gene>
    <name evidence="1" type="ORF">JHX88_10355</name>
</gene>
<sequence>MFGNDARSTSFDDQFRRVWNFYLASCAACFLYETTDVTHVTVARPD</sequence>
<proteinExistence type="predicted"/>
<protein>
    <recommendedName>
        <fullName evidence="3">SAM-dependent methyltransferase</fullName>
    </recommendedName>
</protein>
<dbReference type="EMBL" id="CP067140">
    <property type="protein sequence ID" value="WCR05062.1"/>
    <property type="molecule type" value="Genomic_DNA"/>
</dbReference>
<organism evidence="1 2">
    <name type="scientific">Paracoccus saliphilus</name>
    <dbReference type="NCBI Taxonomy" id="405559"/>
    <lineage>
        <taxon>Bacteria</taxon>
        <taxon>Pseudomonadati</taxon>
        <taxon>Pseudomonadota</taxon>
        <taxon>Alphaproteobacteria</taxon>
        <taxon>Rhodobacterales</taxon>
        <taxon>Paracoccaceae</taxon>
        <taxon>Paracoccus</taxon>
    </lineage>
</organism>
<dbReference type="Proteomes" id="UP001215549">
    <property type="component" value="Chromosome"/>
</dbReference>